<dbReference type="AlphaFoldDB" id="A0A6B0RZ97"/>
<dbReference type="Proteomes" id="UP000322234">
    <property type="component" value="Unassembled WGS sequence"/>
</dbReference>
<feature type="compositionally biased region" description="Polar residues" evidence="1">
    <location>
        <begin position="1"/>
        <end position="12"/>
    </location>
</feature>
<evidence type="ECO:0000256" key="1">
    <source>
        <dbReference type="SAM" id="MobiDB-lite"/>
    </source>
</evidence>
<feature type="region of interest" description="Disordered" evidence="1">
    <location>
        <begin position="1"/>
        <end position="42"/>
    </location>
</feature>
<organism evidence="2 3">
    <name type="scientific">Bos mutus</name>
    <name type="common">wild yak</name>
    <dbReference type="NCBI Taxonomy" id="72004"/>
    <lineage>
        <taxon>Eukaryota</taxon>
        <taxon>Metazoa</taxon>
        <taxon>Chordata</taxon>
        <taxon>Craniata</taxon>
        <taxon>Vertebrata</taxon>
        <taxon>Euteleostomi</taxon>
        <taxon>Mammalia</taxon>
        <taxon>Eutheria</taxon>
        <taxon>Laurasiatheria</taxon>
        <taxon>Artiodactyla</taxon>
        <taxon>Ruminantia</taxon>
        <taxon>Pecora</taxon>
        <taxon>Bovidae</taxon>
        <taxon>Bovinae</taxon>
        <taxon>Bos</taxon>
    </lineage>
</organism>
<keyword evidence="3" id="KW-1185">Reference proteome</keyword>
<comment type="caution">
    <text evidence="2">The sequence shown here is derived from an EMBL/GenBank/DDBJ whole genome shotgun (WGS) entry which is preliminary data.</text>
</comment>
<evidence type="ECO:0000313" key="3">
    <source>
        <dbReference type="Proteomes" id="UP000322234"/>
    </source>
</evidence>
<accession>A0A6B0RZ97</accession>
<protein>
    <submittedName>
        <fullName evidence="2">Uncharacterized protein</fullName>
    </submittedName>
</protein>
<reference evidence="2" key="1">
    <citation type="submission" date="2019-10" db="EMBL/GenBank/DDBJ databases">
        <title>The sequence and de novo assembly of the wild yak genome.</title>
        <authorList>
            <person name="Liu Y."/>
        </authorList>
    </citation>
    <scope>NUCLEOTIDE SEQUENCE [LARGE SCALE GENOMIC DNA]</scope>
    <source>
        <strain evidence="2">WY2019</strain>
    </source>
</reference>
<proteinExistence type="predicted"/>
<dbReference type="EMBL" id="VBQZ03000133">
    <property type="protein sequence ID" value="MXQ95390.1"/>
    <property type="molecule type" value="Genomic_DNA"/>
</dbReference>
<evidence type="ECO:0000313" key="2">
    <source>
        <dbReference type="EMBL" id="MXQ95390.1"/>
    </source>
</evidence>
<gene>
    <name evidence="2" type="ORF">E5288_WYG013190</name>
</gene>
<sequence>MLPKSQASTAQASLKPRMERCCRKARPPGPGGGRHPLQQGITPLRLGMGPSLIPKRYQNCNPTNYPLNGSPEFHEYRSKCRYGCVPLNSRNSRAFLMSRLASLAKSERDLKTPIPFRLRKTPQHFFFRP</sequence>
<name>A0A6B0RZ97_9CETA</name>